<evidence type="ECO:0000256" key="1">
    <source>
        <dbReference type="SAM" id="Phobius"/>
    </source>
</evidence>
<keyword evidence="1" id="KW-0472">Membrane</keyword>
<keyword evidence="5" id="KW-1185">Reference proteome</keyword>
<dbReference type="Pfam" id="PF07635">
    <property type="entry name" value="PSCyt1"/>
    <property type="match status" value="1"/>
</dbReference>
<protein>
    <recommendedName>
        <fullName evidence="6">Cytochrome c domain-containing protein</fullName>
    </recommendedName>
</protein>
<dbReference type="Proteomes" id="UP000602057">
    <property type="component" value="Unassembled WGS sequence"/>
</dbReference>
<dbReference type="InterPro" id="IPR019251">
    <property type="entry name" value="DUF2231_TM"/>
</dbReference>
<dbReference type="InterPro" id="IPR026876">
    <property type="entry name" value="Fn3_assoc_repeat"/>
</dbReference>
<keyword evidence="1" id="KW-0812">Transmembrane</keyword>
<accession>A0A8J6UB50</accession>
<dbReference type="Pfam" id="PF13287">
    <property type="entry name" value="Fn3_assoc"/>
    <property type="match status" value="1"/>
</dbReference>
<evidence type="ECO:0000313" key="5">
    <source>
        <dbReference type="Proteomes" id="UP000602057"/>
    </source>
</evidence>
<dbReference type="SUPFAM" id="SSF52047">
    <property type="entry name" value="RNI-like"/>
    <property type="match status" value="1"/>
</dbReference>
<feature type="domain" description="Cytochrome C Planctomycete-type" evidence="2">
    <location>
        <begin position="202"/>
        <end position="261"/>
    </location>
</feature>
<evidence type="ECO:0000313" key="4">
    <source>
        <dbReference type="EMBL" id="MBD0835560.1"/>
    </source>
</evidence>
<organism evidence="4 5">
    <name type="scientific">Aestuariibaculum suncheonense</name>
    <dbReference type="NCBI Taxonomy" id="1028745"/>
    <lineage>
        <taxon>Bacteria</taxon>
        <taxon>Pseudomonadati</taxon>
        <taxon>Bacteroidota</taxon>
        <taxon>Flavobacteriia</taxon>
        <taxon>Flavobacteriales</taxon>
        <taxon>Flavobacteriaceae</taxon>
    </lineage>
</organism>
<dbReference type="Gene3D" id="2.60.120.260">
    <property type="entry name" value="Galactose-binding domain-like"/>
    <property type="match status" value="1"/>
</dbReference>
<dbReference type="RefSeq" id="WP_188216055.1">
    <property type="nucleotide sequence ID" value="NZ_BAABGH010000005.1"/>
</dbReference>
<feature type="transmembrane region" description="Helical" evidence="1">
    <location>
        <begin position="110"/>
        <end position="128"/>
    </location>
</feature>
<feature type="transmembrane region" description="Helical" evidence="1">
    <location>
        <begin position="43"/>
        <end position="63"/>
    </location>
</feature>
<reference evidence="4" key="2">
    <citation type="submission" date="2020-09" db="EMBL/GenBank/DDBJ databases">
        <authorList>
            <person name="Wu Z."/>
        </authorList>
    </citation>
    <scope>NUCLEOTIDE SEQUENCE</scope>
    <source>
        <strain evidence="4">SC17</strain>
    </source>
</reference>
<feature type="transmembrane region" description="Helical" evidence="1">
    <location>
        <begin position="75"/>
        <end position="98"/>
    </location>
</feature>
<gene>
    <name evidence="4" type="ORF">ICJ84_08940</name>
</gene>
<keyword evidence="1" id="KW-1133">Transmembrane helix</keyword>
<evidence type="ECO:0000259" key="3">
    <source>
        <dbReference type="Pfam" id="PF09990"/>
    </source>
</evidence>
<proteinExistence type="predicted"/>
<dbReference type="InterPro" id="IPR011429">
    <property type="entry name" value="Cyt_c_Planctomycete-type"/>
</dbReference>
<comment type="caution">
    <text evidence="4">The sequence shown here is derived from an EMBL/GenBank/DDBJ whole genome shotgun (WGS) entry which is preliminary data.</text>
</comment>
<evidence type="ECO:0008006" key="6">
    <source>
        <dbReference type="Google" id="ProtNLM"/>
    </source>
</evidence>
<dbReference type="Pfam" id="PF09990">
    <property type="entry name" value="DUF2231"/>
    <property type="match status" value="1"/>
</dbReference>
<dbReference type="EMBL" id="JACVXC010000003">
    <property type="protein sequence ID" value="MBD0835560.1"/>
    <property type="molecule type" value="Genomic_DNA"/>
</dbReference>
<name>A0A8J6UB50_9FLAO</name>
<feature type="domain" description="DUF2231" evidence="3">
    <location>
        <begin position="43"/>
        <end position="161"/>
    </location>
</feature>
<reference evidence="4" key="1">
    <citation type="journal article" date="2013" name="Int. J. Syst. Evol. Microbiol.">
        <title>Aestuariibaculum suncheonense gen. nov., sp. nov., a marine bacterium of the family Flavobacteriaceae isolated from a tidal flat and emended descriptions of the genera Gaetbulibacter and Tamlana.</title>
        <authorList>
            <person name="Jeong S.H."/>
            <person name="Park M.S."/>
            <person name="Jin H.M."/>
            <person name="Lee K."/>
            <person name="Park W."/>
            <person name="Jeon C.O."/>
        </authorList>
    </citation>
    <scope>NUCLEOTIDE SEQUENCE</scope>
    <source>
        <strain evidence="4">SC17</strain>
    </source>
</reference>
<evidence type="ECO:0000259" key="2">
    <source>
        <dbReference type="Pfam" id="PF07635"/>
    </source>
</evidence>
<dbReference type="Gene3D" id="3.80.10.10">
    <property type="entry name" value="Ribonuclease Inhibitor"/>
    <property type="match status" value="1"/>
</dbReference>
<dbReference type="AlphaFoldDB" id="A0A8J6UB50"/>
<feature type="transmembrane region" description="Helical" evidence="1">
    <location>
        <begin position="140"/>
        <end position="161"/>
    </location>
</feature>
<dbReference type="InterPro" id="IPR032675">
    <property type="entry name" value="LRR_dom_sf"/>
</dbReference>
<sequence length="711" mass="80522">MKQEVLRHRKTMILMMFLIFISEYASALNGKDVPRFVLALGRFHPLILHLPIGALLLTFFLDVSGRIRKNHPKQTIKCALGFSALFSIVACVFGYFLSLEDGYSGTTLEIHFWTGISTAVLISILFLISDKEHTTLKRLVFPLFLLTITTMSVAGHFGSVLTHGDDFITEYIKKPEHEQIIVNIDSLNMYDNVVLKVFEDKCIQCHNETKRKGGLSLISKQDILNGGDSGTTIKLGLSEESLLYKHTILPISDENHMPPEGKPQLSRDELWLIKYWLDYSDKVDQKVVSLAKNDTLNRLLKNYLVFEEKHIAEASLEDFQKAEDHGFTIRKLVPSKAELWVKFNKDTISKEDIKSLAGLREQITELDLSVSSLTDDMTGGLKKLENMEKLELKHTQITDKTLNHLKDLNHLKVLNLVGSNGFSVNGLKSLLSVLKLEHVYVWNTEIDQSLADSLSLEFQVNINAGTFGYAAMAQLGIPKLIASKDVFTDTLHVAIDTKVKNTHIFYTLNQDEPDSTAIGYNQPVVLDSSVTFSYKAYKKGWLPSDIANKSFYKVNYQVADFSLVDQPDEKYPGANKLFDFELGTFNFKDEKWAGFLGKDVNATVDLGTRARLHRVSVNCLALPRDWIIFPTEISVYASDNKTSGFRSLGTKQIHEELTYDNDVLIKNFSIDIPETEARYFKVIVKNPKVLPKWHEGAGNAPWNFVSEIMFW</sequence>